<feature type="domain" description="Amidohydrolase-related" evidence="1">
    <location>
        <begin position="54"/>
        <end position="406"/>
    </location>
</feature>
<dbReference type="EMBL" id="FMZL01000003">
    <property type="protein sequence ID" value="SDC11304.1"/>
    <property type="molecule type" value="Genomic_DNA"/>
</dbReference>
<reference evidence="3" key="1">
    <citation type="submission" date="2016-10" db="EMBL/GenBank/DDBJ databases">
        <authorList>
            <person name="Varghese N."/>
            <person name="Submissions S."/>
        </authorList>
    </citation>
    <scope>NUCLEOTIDE SEQUENCE [LARGE SCALE GENOMIC DNA]</scope>
    <source>
        <strain evidence="3">DSM 22619</strain>
    </source>
</reference>
<dbReference type="Proteomes" id="UP000198528">
    <property type="component" value="Unassembled WGS sequence"/>
</dbReference>
<dbReference type="Gene3D" id="2.30.40.10">
    <property type="entry name" value="Urease, subunit C, domain 1"/>
    <property type="match status" value="1"/>
</dbReference>
<dbReference type="CDD" id="cd01299">
    <property type="entry name" value="Met_dep_hydrolase_A"/>
    <property type="match status" value="1"/>
</dbReference>
<protein>
    <submittedName>
        <fullName evidence="2">Imidazolonepropionase</fullName>
    </submittedName>
</protein>
<dbReference type="AlphaFoldDB" id="A0A1G6IXU1"/>
<dbReference type="InterPro" id="IPR006680">
    <property type="entry name" value="Amidohydro-rel"/>
</dbReference>
<evidence type="ECO:0000313" key="3">
    <source>
        <dbReference type="Proteomes" id="UP000198528"/>
    </source>
</evidence>
<dbReference type="InterPro" id="IPR032466">
    <property type="entry name" value="Metal_Hydrolase"/>
</dbReference>
<organism evidence="2 3">
    <name type="scientific">Parafannyhessea umbonata</name>
    <dbReference type="NCBI Taxonomy" id="604330"/>
    <lineage>
        <taxon>Bacteria</taxon>
        <taxon>Bacillati</taxon>
        <taxon>Actinomycetota</taxon>
        <taxon>Coriobacteriia</taxon>
        <taxon>Coriobacteriales</taxon>
        <taxon>Atopobiaceae</taxon>
        <taxon>Parafannyhessea</taxon>
    </lineage>
</organism>
<evidence type="ECO:0000259" key="1">
    <source>
        <dbReference type="Pfam" id="PF01979"/>
    </source>
</evidence>
<accession>A0A1G6IXU1</accession>
<dbReference type="InterPro" id="IPR057744">
    <property type="entry name" value="OTAase-like"/>
</dbReference>
<keyword evidence="3" id="KW-1185">Reference proteome</keyword>
<proteinExistence type="predicted"/>
<dbReference type="InterPro" id="IPR051781">
    <property type="entry name" value="Metallo-dep_Hydrolase"/>
</dbReference>
<name>A0A1G6IXU1_9ACTN</name>
<sequence length="415" mass="45660">MGKIAFKGGKLVDGTGASPVEDSLVLVDDKKIAYAGPATEIPEGYEVRDISGRTIMPGIVDTHIHFSGNLTDNDNDWVIETVAQKQACAVKQAYDAVTHGLTTVCEIGRNGIAIRDLVNMGVMKGPRIFATGLGFCRTAGHGDCHRLPFEMSKTGHPWGDQVDGPWELRHAIRMRLRENPDAIKIWVTGGGIWRWDSGRAQLMSTEEIKAVCDECAMVGIPVWSHSYNSISGAYDSVRFGCEQLIHGFELDDKTMDLMAEKGTFFTPTVGFLPSWYATYPPEWTPELDKWPGKDNAEKGIARSYDNLNRAYKLGVTLTVGSDSFSFSTPYGYTTLDEVYAWVEHCDIPAMDAIVAATLNGAKMVHHENEFGSLEKGKFADLLVIDGDPLANIRDLTPDKMEVIMKEGDQMIKGAL</sequence>
<dbReference type="RefSeq" id="WP_090845258.1">
    <property type="nucleotide sequence ID" value="NZ_FMZL01000003.1"/>
</dbReference>
<dbReference type="STRING" id="604330.SAMN04489857_1660"/>
<gene>
    <name evidence="2" type="ORF">SAMN04487824_103108</name>
</gene>
<dbReference type="SUPFAM" id="SSF51338">
    <property type="entry name" value="Composite domain of metallo-dependent hydrolases"/>
    <property type="match status" value="1"/>
</dbReference>
<dbReference type="PANTHER" id="PTHR43135">
    <property type="entry name" value="ALPHA-D-RIBOSE 1-METHYLPHOSPHONATE 5-TRIPHOSPHATE DIPHOSPHATASE"/>
    <property type="match status" value="1"/>
</dbReference>
<dbReference type="Pfam" id="PF01979">
    <property type="entry name" value="Amidohydro_1"/>
    <property type="match status" value="1"/>
</dbReference>
<dbReference type="PANTHER" id="PTHR43135:SF3">
    <property type="entry name" value="ALPHA-D-RIBOSE 1-METHYLPHOSPHONATE 5-TRIPHOSPHATE DIPHOSPHATASE"/>
    <property type="match status" value="1"/>
</dbReference>
<dbReference type="InterPro" id="IPR011059">
    <property type="entry name" value="Metal-dep_hydrolase_composite"/>
</dbReference>
<dbReference type="GO" id="GO:0016810">
    <property type="term" value="F:hydrolase activity, acting on carbon-nitrogen (but not peptide) bonds"/>
    <property type="evidence" value="ECO:0007669"/>
    <property type="project" value="InterPro"/>
</dbReference>
<dbReference type="Gene3D" id="3.20.20.140">
    <property type="entry name" value="Metal-dependent hydrolases"/>
    <property type="match status" value="1"/>
</dbReference>
<evidence type="ECO:0000313" key="2">
    <source>
        <dbReference type="EMBL" id="SDC11304.1"/>
    </source>
</evidence>
<dbReference type="SUPFAM" id="SSF51556">
    <property type="entry name" value="Metallo-dependent hydrolases"/>
    <property type="match status" value="1"/>
</dbReference>